<evidence type="ECO:0000313" key="1">
    <source>
        <dbReference type="EMBL" id="MDR6206801.1"/>
    </source>
</evidence>
<evidence type="ECO:0008006" key="3">
    <source>
        <dbReference type="Google" id="ProtNLM"/>
    </source>
</evidence>
<accession>A0ABD5CN99</accession>
<proteinExistence type="predicted"/>
<evidence type="ECO:0000313" key="2">
    <source>
        <dbReference type="Proteomes" id="UP001245184"/>
    </source>
</evidence>
<dbReference type="Proteomes" id="UP001245184">
    <property type="component" value="Unassembled WGS sequence"/>
</dbReference>
<dbReference type="AlphaFoldDB" id="A0ABD5CN99"/>
<comment type="caution">
    <text evidence="1">The sequence shown here is derived from an EMBL/GenBank/DDBJ whole genome shotgun (WGS) entry which is preliminary data.</text>
</comment>
<protein>
    <recommendedName>
        <fullName evidence="3">Heme exporter protein D</fullName>
    </recommendedName>
</protein>
<reference evidence="1 2" key="1">
    <citation type="submission" date="2023-08" db="EMBL/GenBank/DDBJ databases">
        <title>Genome sequencing of plant associated microbes to promote plant fitness in Sorghum bicolor and Oryza sativa.</title>
        <authorList>
            <person name="Coleman-Derr D."/>
        </authorList>
    </citation>
    <scope>NUCLEOTIDE SEQUENCE [LARGE SCALE GENOMIC DNA]</scope>
    <source>
        <strain evidence="1 2">SLBN-33</strain>
    </source>
</reference>
<dbReference type="RefSeq" id="WP_006053306.1">
    <property type="nucleotide sequence ID" value="NZ_CP024934.1"/>
</dbReference>
<organism evidence="1 2">
    <name type="scientific">Paraburkholderia graminis</name>
    <dbReference type="NCBI Taxonomy" id="60548"/>
    <lineage>
        <taxon>Bacteria</taxon>
        <taxon>Pseudomonadati</taxon>
        <taxon>Pseudomonadota</taxon>
        <taxon>Betaproteobacteria</taxon>
        <taxon>Burkholderiales</taxon>
        <taxon>Burkholderiaceae</taxon>
        <taxon>Paraburkholderia</taxon>
    </lineage>
</organism>
<gene>
    <name evidence="1" type="ORF">QF025_005521</name>
</gene>
<sequence>MMAEQDWMMAGLYLAALASTVLAMSAWSARAAKMRRTVTLIRLPRRSGE</sequence>
<dbReference type="GeneID" id="97006527"/>
<name>A0ABD5CN99_9BURK</name>
<dbReference type="EMBL" id="JAVIZN010000002">
    <property type="protein sequence ID" value="MDR6206801.1"/>
    <property type="molecule type" value="Genomic_DNA"/>
</dbReference>